<dbReference type="EMBL" id="UOFI01000059">
    <property type="protein sequence ID" value="VAW64967.1"/>
    <property type="molecule type" value="Genomic_DNA"/>
</dbReference>
<accession>A0A3B0XP29</accession>
<protein>
    <submittedName>
        <fullName evidence="1">Uncharacterized protein</fullName>
    </submittedName>
</protein>
<evidence type="ECO:0000313" key="1">
    <source>
        <dbReference type="EMBL" id="VAW64967.1"/>
    </source>
</evidence>
<organism evidence="1">
    <name type="scientific">hydrothermal vent metagenome</name>
    <dbReference type="NCBI Taxonomy" id="652676"/>
    <lineage>
        <taxon>unclassified sequences</taxon>
        <taxon>metagenomes</taxon>
        <taxon>ecological metagenomes</taxon>
    </lineage>
</organism>
<dbReference type="AlphaFoldDB" id="A0A3B0XP29"/>
<proteinExistence type="predicted"/>
<name>A0A3B0XP29_9ZZZZ</name>
<gene>
    <name evidence="1" type="ORF">MNBD_GAMMA09-618</name>
</gene>
<sequence length="156" mass="17894">MKITVLFVLVLSVSYFAGQWLKQNELTEKESFKYHSLCDPLKNECTFNQSGNIYKLKFSGAPSSLVSFDVLLTSAYSFPERVSVSFEMDGMQMGLNEFQMRYINEKAEVSAANENTRWRAEVLLPVCSLGRNDWALNVKILSNSELHITEFRFKLP</sequence>
<reference evidence="1" key="1">
    <citation type="submission" date="2018-06" db="EMBL/GenBank/DDBJ databases">
        <authorList>
            <person name="Zhirakovskaya E."/>
        </authorList>
    </citation>
    <scope>NUCLEOTIDE SEQUENCE</scope>
</reference>